<dbReference type="InterPro" id="IPR004682">
    <property type="entry name" value="TRAP_DctP"/>
</dbReference>
<evidence type="ECO:0000313" key="7">
    <source>
        <dbReference type="Proteomes" id="UP000630353"/>
    </source>
</evidence>
<feature type="chain" id="PRO_5037058098" evidence="5">
    <location>
        <begin position="24"/>
        <end position="325"/>
    </location>
</feature>
<evidence type="ECO:0000256" key="5">
    <source>
        <dbReference type="SAM" id="SignalP"/>
    </source>
</evidence>
<dbReference type="NCBIfam" id="TIGR00787">
    <property type="entry name" value="dctP"/>
    <property type="match status" value="1"/>
</dbReference>
<protein>
    <submittedName>
        <fullName evidence="6">C4-dicarboxylate ABC transporter substrate-binding protein</fullName>
    </submittedName>
</protein>
<comment type="subcellular location">
    <subcellularLocation>
        <location evidence="1">Cell envelope</location>
    </subcellularLocation>
</comment>
<dbReference type="AlphaFoldDB" id="A0A918XSD3"/>
<keyword evidence="3" id="KW-0813">Transport</keyword>
<accession>A0A918XSD3</accession>
<dbReference type="PIRSF" id="PIRSF006470">
    <property type="entry name" value="DctB"/>
    <property type="match status" value="1"/>
</dbReference>
<feature type="signal peptide" evidence="5">
    <location>
        <begin position="1"/>
        <end position="23"/>
    </location>
</feature>
<dbReference type="Proteomes" id="UP000630353">
    <property type="component" value="Unassembled WGS sequence"/>
</dbReference>
<dbReference type="EMBL" id="BMZS01000005">
    <property type="protein sequence ID" value="GHD51817.1"/>
    <property type="molecule type" value="Genomic_DNA"/>
</dbReference>
<dbReference type="InterPro" id="IPR018389">
    <property type="entry name" value="DctP_fam"/>
</dbReference>
<dbReference type="GO" id="GO:0030288">
    <property type="term" value="C:outer membrane-bounded periplasmic space"/>
    <property type="evidence" value="ECO:0007669"/>
    <property type="project" value="InterPro"/>
</dbReference>
<dbReference type="PANTHER" id="PTHR33376">
    <property type="match status" value="1"/>
</dbReference>
<evidence type="ECO:0000256" key="4">
    <source>
        <dbReference type="ARBA" id="ARBA00022729"/>
    </source>
</evidence>
<dbReference type="InterPro" id="IPR038404">
    <property type="entry name" value="TRAP_DctP_sf"/>
</dbReference>
<evidence type="ECO:0000256" key="1">
    <source>
        <dbReference type="ARBA" id="ARBA00004196"/>
    </source>
</evidence>
<organism evidence="6 7">
    <name type="scientific">Thalassobaculum fulvum</name>
    <dbReference type="NCBI Taxonomy" id="1633335"/>
    <lineage>
        <taxon>Bacteria</taxon>
        <taxon>Pseudomonadati</taxon>
        <taxon>Pseudomonadota</taxon>
        <taxon>Alphaproteobacteria</taxon>
        <taxon>Rhodospirillales</taxon>
        <taxon>Thalassobaculaceae</taxon>
        <taxon>Thalassobaculum</taxon>
    </lineage>
</organism>
<reference evidence="6" key="1">
    <citation type="journal article" date="2014" name="Int. J. Syst. Evol. Microbiol.">
        <title>Complete genome sequence of Corynebacterium casei LMG S-19264T (=DSM 44701T), isolated from a smear-ripened cheese.</title>
        <authorList>
            <consortium name="US DOE Joint Genome Institute (JGI-PGF)"/>
            <person name="Walter F."/>
            <person name="Albersmeier A."/>
            <person name="Kalinowski J."/>
            <person name="Ruckert C."/>
        </authorList>
    </citation>
    <scope>NUCLEOTIDE SEQUENCE</scope>
    <source>
        <strain evidence="6">KCTC 42651</strain>
    </source>
</reference>
<keyword evidence="7" id="KW-1185">Reference proteome</keyword>
<dbReference type="PANTHER" id="PTHR33376:SF4">
    <property type="entry name" value="SIALIC ACID-BINDING PERIPLASMIC PROTEIN SIAP"/>
    <property type="match status" value="1"/>
</dbReference>
<evidence type="ECO:0000313" key="6">
    <source>
        <dbReference type="EMBL" id="GHD51817.1"/>
    </source>
</evidence>
<dbReference type="SUPFAM" id="SSF53850">
    <property type="entry name" value="Periplasmic binding protein-like II"/>
    <property type="match status" value="1"/>
</dbReference>
<sequence>MRSMMLCATALAVSMTLTAAAHAQTVLRLGHVGEVGSHFDVAGHEFAKRVKEKSGGKVEVQVFPSSQLGNDKDMLQKMKLGQVDFFIPSSIMSSVTPEFGVFDMPYIIKDREHAARVMAKMGDSVFRPAAEAKGVKILGFWENGFRQITNNVRPIVKPEDLKGVKLRTPRGEWRVKMFQSYGANPSPMAFSEVFTALKTGVMDGQENPLINVWSAKFYEVQKYLSMTGHVYIPAYLVTSPKTFDKWSADVQKVIAETAVEMEPFAREAGKKFDDDLLDKLKAKGMAVNEADKEAFVAASKGIYDEFGTSVEGGKALIDQISALRN</sequence>
<keyword evidence="4 5" id="KW-0732">Signal</keyword>
<dbReference type="NCBIfam" id="NF037995">
    <property type="entry name" value="TRAP_S1"/>
    <property type="match status" value="1"/>
</dbReference>
<proteinExistence type="inferred from homology"/>
<dbReference type="GO" id="GO:0055085">
    <property type="term" value="P:transmembrane transport"/>
    <property type="evidence" value="ECO:0007669"/>
    <property type="project" value="InterPro"/>
</dbReference>
<evidence type="ECO:0000256" key="2">
    <source>
        <dbReference type="ARBA" id="ARBA00009023"/>
    </source>
</evidence>
<name>A0A918XSD3_9PROT</name>
<comment type="caution">
    <text evidence="6">The sequence shown here is derived from an EMBL/GenBank/DDBJ whole genome shotgun (WGS) entry which is preliminary data.</text>
</comment>
<comment type="similarity">
    <text evidence="2">Belongs to the bacterial solute-binding protein 7 family.</text>
</comment>
<dbReference type="CDD" id="cd13603">
    <property type="entry name" value="PBP2_TRAP_Siap_TeaA_like"/>
    <property type="match status" value="1"/>
</dbReference>
<dbReference type="Gene3D" id="3.40.190.170">
    <property type="entry name" value="Bacterial extracellular solute-binding protein, family 7"/>
    <property type="match status" value="1"/>
</dbReference>
<evidence type="ECO:0000256" key="3">
    <source>
        <dbReference type="ARBA" id="ARBA00022448"/>
    </source>
</evidence>
<dbReference type="RefSeq" id="WP_189990313.1">
    <property type="nucleotide sequence ID" value="NZ_BMZS01000005.1"/>
</dbReference>
<dbReference type="Pfam" id="PF03480">
    <property type="entry name" value="DctP"/>
    <property type="match status" value="1"/>
</dbReference>
<reference evidence="6" key="2">
    <citation type="submission" date="2020-09" db="EMBL/GenBank/DDBJ databases">
        <authorList>
            <person name="Sun Q."/>
            <person name="Kim S."/>
        </authorList>
    </citation>
    <scope>NUCLEOTIDE SEQUENCE</scope>
    <source>
        <strain evidence="6">KCTC 42651</strain>
    </source>
</reference>
<gene>
    <name evidence="6" type="ORF">GCM10017083_26670</name>
</gene>